<dbReference type="GO" id="GO:0016740">
    <property type="term" value="F:transferase activity"/>
    <property type="evidence" value="ECO:0007669"/>
    <property type="project" value="UniProtKB-KW"/>
</dbReference>
<protein>
    <submittedName>
        <fullName evidence="1">Nucleoside 2-deoxyribosyltransferase</fullName>
    </submittedName>
</protein>
<dbReference type="EMBL" id="VXPY01000111">
    <property type="protein sequence ID" value="MYD91740.1"/>
    <property type="molecule type" value="Genomic_DNA"/>
</dbReference>
<sequence>MKTVYLANPYGFSKQQRQRLLPEIVQALEAIGLEVWEPFSRNNQEERGQEGWAYRVGQADFRDVRESDGIVAIVNGWPPDEGVMVELGMAIALGKPTFLFRDDFRVGTDSIEYPLNLMLFTGLPQKGWEDYYFTSIEELASPAKALVPWVKGELVP</sequence>
<dbReference type="SUPFAM" id="SSF52309">
    <property type="entry name" value="N-(deoxy)ribosyltransferase-like"/>
    <property type="match status" value="1"/>
</dbReference>
<evidence type="ECO:0000313" key="1">
    <source>
        <dbReference type="EMBL" id="MYD91740.1"/>
    </source>
</evidence>
<dbReference type="InterPro" id="IPR007710">
    <property type="entry name" value="Nucleoside_deoxyribTrfase"/>
</dbReference>
<keyword evidence="1" id="KW-0808">Transferase</keyword>
<reference evidence="1" key="1">
    <citation type="submission" date="2019-09" db="EMBL/GenBank/DDBJ databases">
        <title>Characterisation of the sponge microbiome using genome-centric metagenomics.</title>
        <authorList>
            <person name="Engelberts J.P."/>
            <person name="Robbins S.J."/>
            <person name="De Goeij J.M."/>
            <person name="Aranda M."/>
            <person name="Bell S.C."/>
            <person name="Webster N.S."/>
        </authorList>
    </citation>
    <scope>NUCLEOTIDE SEQUENCE</scope>
    <source>
        <strain evidence="1">SB0662_bin_9</strain>
    </source>
</reference>
<proteinExistence type="predicted"/>
<name>A0A6B1DV83_9CHLR</name>
<dbReference type="Gene3D" id="3.40.50.450">
    <property type="match status" value="1"/>
</dbReference>
<dbReference type="PANTHER" id="PTHR15364">
    <property type="entry name" value="2'-DEOXYNUCLEOSIDE 5'-PHOSPHATE N-HYDROLASE 1"/>
    <property type="match status" value="1"/>
</dbReference>
<organism evidence="1">
    <name type="scientific">Caldilineaceae bacterium SB0662_bin_9</name>
    <dbReference type="NCBI Taxonomy" id="2605258"/>
    <lineage>
        <taxon>Bacteria</taxon>
        <taxon>Bacillati</taxon>
        <taxon>Chloroflexota</taxon>
        <taxon>Caldilineae</taxon>
        <taxon>Caldilineales</taxon>
        <taxon>Caldilineaceae</taxon>
    </lineage>
</organism>
<dbReference type="GO" id="GO:0009159">
    <property type="term" value="P:deoxyribonucleoside monophosphate catabolic process"/>
    <property type="evidence" value="ECO:0007669"/>
    <property type="project" value="TreeGrafter"/>
</dbReference>
<dbReference type="InterPro" id="IPR051239">
    <property type="entry name" value="2'-dNMP_N-hydrolase"/>
</dbReference>
<accession>A0A6B1DV83</accession>
<dbReference type="PANTHER" id="PTHR15364:SF0">
    <property type="entry name" value="2'-DEOXYNUCLEOSIDE 5'-PHOSPHATE N-HYDROLASE 1"/>
    <property type="match status" value="1"/>
</dbReference>
<dbReference type="GO" id="GO:0070694">
    <property type="term" value="F:5-hydroxymethyl-dUMP N-hydrolase activity"/>
    <property type="evidence" value="ECO:0007669"/>
    <property type="project" value="TreeGrafter"/>
</dbReference>
<dbReference type="AlphaFoldDB" id="A0A6B1DV83"/>
<gene>
    <name evidence="1" type="ORF">F4Y08_15640</name>
</gene>
<comment type="caution">
    <text evidence="1">The sequence shown here is derived from an EMBL/GenBank/DDBJ whole genome shotgun (WGS) entry which is preliminary data.</text>
</comment>
<dbReference type="Pfam" id="PF05014">
    <property type="entry name" value="Nuc_deoxyrib_tr"/>
    <property type="match status" value="1"/>
</dbReference>